<dbReference type="InterPro" id="IPR002347">
    <property type="entry name" value="SDR_fam"/>
</dbReference>
<evidence type="ECO:0000259" key="4">
    <source>
        <dbReference type="SMART" id="SM00822"/>
    </source>
</evidence>
<reference evidence="5 6" key="1">
    <citation type="submission" date="2019-09" db="EMBL/GenBank/DDBJ databases">
        <title>Draft genome sequences of 48 bacterial type strains from the CCUG.</title>
        <authorList>
            <person name="Tunovic T."/>
            <person name="Pineiro-Iglesias B."/>
            <person name="Unosson C."/>
            <person name="Inganas E."/>
            <person name="Ohlen M."/>
            <person name="Cardew S."/>
            <person name="Jensie-Markopoulos S."/>
            <person name="Salva-Serra F."/>
            <person name="Jaen-Luchoro D."/>
            <person name="Karlsson R."/>
            <person name="Svensson-Stadler L."/>
            <person name="Chun J."/>
            <person name="Moore E."/>
        </authorList>
    </citation>
    <scope>NUCLEOTIDE SEQUENCE [LARGE SCALE GENOMIC DNA]</scope>
    <source>
        <strain evidence="5 6">CCUG 30977</strain>
    </source>
</reference>
<dbReference type="AlphaFoldDB" id="A0A643FHR7"/>
<comment type="similarity">
    <text evidence="1 3">Belongs to the short-chain dehydrogenases/reductases (SDR) family.</text>
</comment>
<evidence type="ECO:0000256" key="1">
    <source>
        <dbReference type="ARBA" id="ARBA00006484"/>
    </source>
</evidence>
<gene>
    <name evidence="5" type="ORF">F7Q92_05930</name>
</gene>
<dbReference type="RefSeq" id="WP_151123269.1">
    <property type="nucleotide sequence ID" value="NZ_CP088082.1"/>
</dbReference>
<dbReference type="GO" id="GO:0016491">
    <property type="term" value="F:oxidoreductase activity"/>
    <property type="evidence" value="ECO:0007669"/>
    <property type="project" value="UniProtKB-KW"/>
</dbReference>
<dbReference type="InterPro" id="IPR020904">
    <property type="entry name" value="Sc_DH/Rdtase_CS"/>
</dbReference>
<dbReference type="Gene3D" id="3.40.50.720">
    <property type="entry name" value="NAD(P)-binding Rossmann-like Domain"/>
    <property type="match status" value="1"/>
</dbReference>
<dbReference type="PRINTS" id="PR00080">
    <property type="entry name" value="SDRFAMILY"/>
</dbReference>
<evidence type="ECO:0000313" key="5">
    <source>
        <dbReference type="EMBL" id="KAB0583803.1"/>
    </source>
</evidence>
<keyword evidence="6" id="KW-1185">Reference proteome</keyword>
<evidence type="ECO:0000256" key="2">
    <source>
        <dbReference type="ARBA" id="ARBA00023002"/>
    </source>
</evidence>
<organism evidence="5 6">
    <name type="scientific">Ideonella dechloratans</name>
    <dbReference type="NCBI Taxonomy" id="36863"/>
    <lineage>
        <taxon>Bacteria</taxon>
        <taxon>Pseudomonadati</taxon>
        <taxon>Pseudomonadota</taxon>
        <taxon>Betaproteobacteria</taxon>
        <taxon>Burkholderiales</taxon>
        <taxon>Sphaerotilaceae</taxon>
        <taxon>Ideonella</taxon>
    </lineage>
</organism>
<dbReference type="Proteomes" id="UP000430120">
    <property type="component" value="Unassembled WGS sequence"/>
</dbReference>
<dbReference type="SUPFAM" id="SSF51735">
    <property type="entry name" value="NAD(P)-binding Rossmann-fold domains"/>
    <property type="match status" value="1"/>
</dbReference>
<evidence type="ECO:0000256" key="3">
    <source>
        <dbReference type="RuleBase" id="RU000363"/>
    </source>
</evidence>
<comment type="caution">
    <text evidence="5">The sequence shown here is derived from an EMBL/GenBank/DDBJ whole genome shotgun (WGS) entry which is preliminary data.</text>
</comment>
<accession>A0A643FHR7</accession>
<dbReference type="EMBL" id="VZPB01000010">
    <property type="protein sequence ID" value="KAB0583803.1"/>
    <property type="molecule type" value="Genomic_DNA"/>
</dbReference>
<dbReference type="PROSITE" id="PS00061">
    <property type="entry name" value="ADH_SHORT"/>
    <property type="match status" value="1"/>
</dbReference>
<protein>
    <submittedName>
        <fullName evidence="5">SDR family oxidoreductase</fullName>
    </submittedName>
</protein>
<evidence type="ECO:0000313" key="6">
    <source>
        <dbReference type="Proteomes" id="UP000430120"/>
    </source>
</evidence>
<dbReference type="PANTHER" id="PTHR43639">
    <property type="entry name" value="OXIDOREDUCTASE, SHORT-CHAIN DEHYDROGENASE/REDUCTASE FAMILY (AFU_ORTHOLOGUE AFUA_5G02870)"/>
    <property type="match status" value="1"/>
</dbReference>
<dbReference type="PRINTS" id="PR00081">
    <property type="entry name" value="GDHRDH"/>
</dbReference>
<feature type="domain" description="Ketoreductase" evidence="4">
    <location>
        <begin position="8"/>
        <end position="200"/>
    </location>
</feature>
<keyword evidence="2" id="KW-0560">Oxidoreductase</keyword>
<dbReference type="FunFam" id="3.40.50.720:FF:000084">
    <property type="entry name" value="Short-chain dehydrogenase reductase"/>
    <property type="match status" value="1"/>
</dbReference>
<dbReference type="CDD" id="cd05233">
    <property type="entry name" value="SDR_c"/>
    <property type="match status" value="1"/>
</dbReference>
<dbReference type="PANTHER" id="PTHR43639:SF1">
    <property type="entry name" value="SHORT-CHAIN DEHYDROGENASE_REDUCTASE FAMILY PROTEIN"/>
    <property type="match status" value="1"/>
</dbReference>
<sequence length="248" mass="26409">MNPELNRRVAVVTGGATGIGRATSVLLAKQGISVAVVYSRSVEEAEQLVADIQAAGSRAMAVQAPIEDARSVDSMIDSVVGAWGRIDYLINNAGVTRQLRFDDLEGITDDAWNDLFAVNVKGTFNCCRAAAPHLKRQQGASIVNVGSVAGETGYGSSLPYAVSKAAVHGLTRSLARALAPKVRVNCIAPGAVETRWWRGHEDKMRALSGHLALQRISSPEDIAQLILMLLNAESMTGQIVRAYNGQTL</sequence>
<proteinExistence type="inferred from homology"/>
<dbReference type="SMART" id="SM00822">
    <property type="entry name" value="PKS_KR"/>
    <property type="match status" value="1"/>
</dbReference>
<dbReference type="Pfam" id="PF00106">
    <property type="entry name" value="adh_short"/>
    <property type="match status" value="1"/>
</dbReference>
<dbReference type="InterPro" id="IPR036291">
    <property type="entry name" value="NAD(P)-bd_dom_sf"/>
</dbReference>
<dbReference type="OrthoDB" id="9793499at2"/>
<dbReference type="InterPro" id="IPR057326">
    <property type="entry name" value="KR_dom"/>
</dbReference>
<name>A0A643FHR7_IDEDE</name>